<feature type="transmembrane region" description="Helical" evidence="1">
    <location>
        <begin position="64"/>
        <end position="83"/>
    </location>
</feature>
<dbReference type="AlphaFoldDB" id="A0A3B0UUE0"/>
<keyword evidence="1" id="KW-1133">Transmembrane helix</keyword>
<protein>
    <submittedName>
        <fullName evidence="2">Uncharacterized protein</fullName>
    </submittedName>
</protein>
<accession>A0A3B0UUE0</accession>
<proteinExistence type="predicted"/>
<feature type="transmembrane region" description="Helical" evidence="1">
    <location>
        <begin position="115"/>
        <end position="133"/>
    </location>
</feature>
<sequence length="219" mass="24387">MFETIDIKFVFAILSSTITVVAFYTYISDIFLRKTKPHAYTWLVWVITQGTAVAALWYGGGKFATISLVVGTLLVVFVFFLSLKYGTKNITPGDTFVLIMALSAIVVWWQLKNPLLAVFMVSAIDGLGYIPTYRKSFVNPWTETPTLWLAMIVAGVFALLANAEYNLLTVTYIATLIVANTVLLTLLTVRRKTTHTTLTTGIYNENADEHKVKTPKDIG</sequence>
<keyword evidence="1" id="KW-0812">Transmembrane</keyword>
<dbReference type="EMBL" id="UOEV01000057">
    <property type="protein sequence ID" value="VAW32560.1"/>
    <property type="molecule type" value="Genomic_DNA"/>
</dbReference>
<evidence type="ECO:0000256" key="1">
    <source>
        <dbReference type="SAM" id="Phobius"/>
    </source>
</evidence>
<organism evidence="2">
    <name type="scientific">hydrothermal vent metagenome</name>
    <dbReference type="NCBI Taxonomy" id="652676"/>
    <lineage>
        <taxon>unclassified sequences</taxon>
        <taxon>metagenomes</taxon>
        <taxon>ecological metagenomes</taxon>
    </lineage>
</organism>
<feature type="transmembrane region" description="Helical" evidence="1">
    <location>
        <begin position="90"/>
        <end position="109"/>
    </location>
</feature>
<gene>
    <name evidence="2" type="ORF">MNBD_CPR01-358</name>
</gene>
<reference evidence="2" key="1">
    <citation type="submission" date="2018-06" db="EMBL/GenBank/DDBJ databases">
        <authorList>
            <person name="Zhirakovskaya E."/>
        </authorList>
    </citation>
    <scope>NUCLEOTIDE SEQUENCE</scope>
</reference>
<feature type="transmembrane region" description="Helical" evidence="1">
    <location>
        <begin position="145"/>
        <end position="163"/>
    </location>
</feature>
<feature type="transmembrane region" description="Helical" evidence="1">
    <location>
        <begin position="6"/>
        <end position="27"/>
    </location>
</feature>
<keyword evidence="1" id="KW-0472">Membrane</keyword>
<name>A0A3B0UUE0_9ZZZZ</name>
<evidence type="ECO:0000313" key="2">
    <source>
        <dbReference type="EMBL" id="VAW32560.1"/>
    </source>
</evidence>
<feature type="transmembrane region" description="Helical" evidence="1">
    <location>
        <begin position="169"/>
        <end position="189"/>
    </location>
</feature>
<feature type="transmembrane region" description="Helical" evidence="1">
    <location>
        <begin position="39"/>
        <end position="58"/>
    </location>
</feature>